<dbReference type="AlphaFoldDB" id="A0A8B3FI94"/>
<gene>
    <name evidence="2" type="ORF">D7U36_10140</name>
</gene>
<keyword evidence="1" id="KW-0472">Membrane</keyword>
<feature type="transmembrane region" description="Helical" evidence="1">
    <location>
        <begin position="33"/>
        <end position="57"/>
    </location>
</feature>
<protein>
    <submittedName>
        <fullName evidence="2">Uncharacterized protein</fullName>
    </submittedName>
</protein>
<sequence>MTDATAADSAARTRRRCRLVREAVLEWRGRSRFTVLCFLLFMAAQAAARLALVVAAITPSIPIDGYANDGMMSAFSSR</sequence>
<accession>A0A8B3FI94</accession>
<organism evidence="2 3">
    <name type="scientific">Propionibacterium australiense</name>
    <dbReference type="NCBI Taxonomy" id="119981"/>
    <lineage>
        <taxon>Bacteria</taxon>
        <taxon>Bacillati</taxon>
        <taxon>Actinomycetota</taxon>
        <taxon>Actinomycetes</taxon>
        <taxon>Propionibacteriales</taxon>
        <taxon>Propionibacteriaceae</taxon>
        <taxon>Propionibacterium</taxon>
    </lineage>
</organism>
<evidence type="ECO:0000256" key="1">
    <source>
        <dbReference type="SAM" id="Phobius"/>
    </source>
</evidence>
<evidence type="ECO:0000313" key="3">
    <source>
        <dbReference type="Proteomes" id="UP000279336"/>
    </source>
</evidence>
<proteinExistence type="predicted"/>
<dbReference type="Proteomes" id="UP000279336">
    <property type="component" value="Unassembled WGS sequence"/>
</dbReference>
<name>A0A8B3FI94_9ACTN</name>
<keyword evidence="1" id="KW-0812">Transmembrane</keyword>
<keyword evidence="1" id="KW-1133">Transmembrane helix</keyword>
<comment type="caution">
    <text evidence="2">The sequence shown here is derived from an EMBL/GenBank/DDBJ whole genome shotgun (WGS) entry which is preliminary data.</text>
</comment>
<dbReference type="EMBL" id="RCIW01000015">
    <property type="protein sequence ID" value="RLP08211.1"/>
    <property type="molecule type" value="Genomic_DNA"/>
</dbReference>
<reference evidence="2 3" key="1">
    <citation type="submission" date="2018-10" db="EMBL/GenBank/DDBJ databases">
        <title>Propionibacterium australiense Genome Sequencing and Assembly.</title>
        <authorList>
            <person name="Bernier A.-M."/>
            <person name="Bernard K."/>
        </authorList>
    </citation>
    <scope>NUCLEOTIDE SEQUENCE [LARGE SCALE GENOMIC DNA]</scope>
    <source>
        <strain evidence="2 3">NML98A078</strain>
    </source>
</reference>
<evidence type="ECO:0000313" key="2">
    <source>
        <dbReference type="EMBL" id="RLP08211.1"/>
    </source>
</evidence>